<dbReference type="GO" id="GO:0016810">
    <property type="term" value="F:hydrolase activity, acting on carbon-nitrogen (but not peptide) bonds"/>
    <property type="evidence" value="ECO:0007669"/>
    <property type="project" value="InterPro"/>
</dbReference>
<accession>A0AB35MDZ5</accession>
<dbReference type="Gene3D" id="3.10.310.70">
    <property type="match status" value="1"/>
</dbReference>
<dbReference type="Gene3D" id="2.30.40.10">
    <property type="entry name" value="Urease, subunit C, domain 1"/>
    <property type="match status" value="1"/>
</dbReference>
<feature type="domain" description="Amidohydrolase 3" evidence="1">
    <location>
        <begin position="40"/>
        <end position="468"/>
    </location>
</feature>
<dbReference type="InterPro" id="IPR013108">
    <property type="entry name" value="Amidohydro_3"/>
</dbReference>
<dbReference type="InterPro" id="IPR032466">
    <property type="entry name" value="Metal_Hydrolase"/>
</dbReference>
<name>A0AB35MDZ5_9MICO</name>
<dbReference type="SUPFAM" id="SSF51338">
    <property type="entry name" value="Composite domain of metallo-dependent hydrolases"/>
    <property type="match status" value="1"/>
</dbReference>
<evidence type="ECO:0000313" key="3">
    <source>
        <dbReference type="Proteomes" id="UP001172756"/>
    </source>
</evidence>
<dbReference type="SUPFAM" id="SSF51556">
    <property type="entry name" value="Metallo-dependent hydrolases"/>
    <property type="match status" value="1"/>
</dbReference>
<dbReference type="Gene3D" id="3.20.20.140">
    <property type="entry name" value="Metal-dependent hydrolases"/>
    <property type="match status" value="2"/>
</dbReference>
<comment type="caution">
    <text evidence="2">The sequence shown here is derived from an EMBL/GenBank/DDBJ whole genome shotgun (WGS) entry which is preliminary data.</text>
</comment>
<dbReference type="AlphaFoldDB" id="A0AB35MDZ5"/>
<organism evidence="2 3">
    <name type="scientific">Demequina lignilytica</name>
    <dbReference type="NCBI Taxonomy" id="3051663"/>
    <lineage>
        <taxon>Bacteria</taxon>
        <taxon>Bacillati</taxon>
        <taxon>Actinomycetota</taxon>
        <taxon>Actinomycetes</taxon>
        <taxon>Micrococcales</taxon>
        <taxon>Demequinaceae</taxon>
        <taxon>Demequina</taxon>
    </lineage>
</organism>
<dbReference type="InterPro" id="IPR011059">
    <property type="entry name" value="Metal-dep_hydrolase_composite"/>
</dbReference>
<dbReference type="RefSeq" id="WP_301159251.1">
    <property type="nucleotide sequence ID" value="NZ_JAUHQB010000001.1"/>
</dbReference>
<sequence length="471" mass="49520">MTRITFTRARPVGTDQEVAFAVEEGRIVAVDDRARPADHIVDLEGRWVLPGLWDRHVHFTQWARTWGRLDVSAASSAEEVCASVALAPPDGLLVGFGFRWATWLQPPTLDGLDAARAAPTVVLSGDLHTSWVNSAAARELGLPRAGVLREDEAFAAQRVLDAAPPAPEALAAVIGAAHARGVVGIVDLEMADNAAVWTERVRAGAPPLRVEAGFYRELLDSRIAHGDATGRAVPGTRGLVVHGPLKVITDGSLNTLTAHCRDPYPAGGHGIQNVPAEELARLLSRAHAGGIRAAVHAIGDRANTIALDAFEASGARGSIEHAQLLAEDDLPRFAALGVVASVQPEHALDDRDATDALWGDRAHRAFPLRSLLDAGARLALGSDAPVAPLDPWIAIAAAVARTRDGRAPWHPEQAITAVEALAASTRHDLSPGAPADLVALDQDPLAADGDALRRIPVALTTVAGAVVHDAR</sequence>
<dbReference type="PANTHER" id="PTHR22642">
    <property type="entry name" value="IMIDAZOLONEPROPIONASE"/>
    <property type="match status" value="1"/>
</dbReference>
<gene>
    <name evidence="2" type="ORF">QQ002_00355</name>
</gene>
<dbReference type="Proteomes" id="UP001172756">
    <property type="component" value="Unassembled WGS sequence"/>
</dbReference>
<protein>
    <submittedName>
        <fullName evidence="2">Amidohydrolase family protein</fullName>
    </submittedName>
</protein>
<reference evidence="2 3" key="1">
    <citation type="submission" date="2023-06" db="EMBL/GenBank/DDBJ databases">
        <title>SYSU T0a273.</title>
        <authorList>
            <person name="Gao L."/>
            <person name="Fang B.-Z."/>
            <person name="Li W.-J."/>
        </authorList>
    </citation>
    <scope>NUCLEOTIDE SEQUENCE [LARGE SCALE GENOMIC DNA]</scope>
    <source>
        <strain evidence="2 3">SYSU T0a273</strain>
    </source>
</reference>
<dbReference type="Pfam" id="PF07969">
    <property type="entry name" value="Amidohydro_3"/>
    <property type="match status" value="1"/>
</dbReference>
<evidence type="ECO:0000259" key="1">
    <source>
        <dbReference type="Pfam" id="PF07969"/>
    </source>
</evidence>
<dbReference type="EMBL" id="JAUHQB010000001">
    <property type="protein sequence ID" value="MDN4481989.1"/>
    <property type="molecule type" value="Genomic_DNA"/>
</dbReference>
<proteinExistence type="predicted"/>
<dbReference type="PANTHER" id="PTHR22642:SF2">
    <property type="entry name" value="PROTEIN LONG AFTER FAR-RED 3"/>
    <property type="match status" value="1"/>
</dbReference>
<evidence type="ECO:0000313" key="2">
    <source>
        <dbReference type="EMBL" id="MDN4481989.1"/>
    </source>
</evidence>